<organism evidence="1 2">
    <name type="scientific">Clarias magur</name>
    <name type="common">Asian catfish</name>
    <name type="synonym">Macropteronotus magur</name>
    <dbReference type="NCBI Taxonomy" id="1594786"/>
    <lineage>
        <taxon>Eukaryota</taxon>
        <taxon>Metazoa</taxon>
        <taxon>Chordata</taxon>
        <taxon>Craniata</taxon>
        <taxon>Vertebrata</taxon>
        <taxon>Euteleostomi</taxon>
        <taxon>Actinopterygii</taxon>
        <taxon>Neopterygii</taxon>
        <taxon>Teleostei</taxon>
        <taxon>Ostariophysi</taxon>
        <taxon>Siluriformes</taxon>
        <taxon>Clariidae</taxon>
        <taxon>Clarias</taxon>
    </lineage>
</organism>
<accession>A0A8J4TM25</accession>
<sequence length="116" mass="12801">MGPTLPWLAGSREKYTCMVLRLRDESALRGTALRMRDVSQAELAQVSIAAVYSGKVQTQCCLRAAKTPAIINIPHPDAHLSATHRRAKNSWCRARERPGEHVPQRCALASVCHLEG</sequence>
<name>A0A8J4TM25_CLAMG</name>
<gene>
    <name evidence="1" type="ORF">DAT39_017037</name>
</gene>
<protein>
    <submittedName>
        <fullName evidence="1">Uncharacterized protein</fullName>
    </submittedName>
</protein>
<evidence type="ECO:0000313" key="2">
    <source>
        <dbReference type="Proteomes" id="UP000727407"/>
    </source>
</evidence>
<reference evidence="1" key="1">
    <citation type="submission" date="2020-07" db="EMBL/GenBank/DDBJ databases">
        <title>Clarias magur genome sequencing, assembly and annotation.</title>
        <authorList>
            <person name="Kushwaha B."/>
            <person name="Kumar R."/>
            <person name="Das P."/>
            <person name="Joshi C.G."/>
            <person name="Kumar D."/>
            <person name="Nagpure N.S."/>
            <person name="Pandey M."/>
            <person name="Agarwal S."/>
            <person name="Srivastava S."/>
            <person name="Singh M."/>
            <person name="Sahoo L."/>
            <person name="Jayasankar P."/>
            <person name="Meher P.K."/>
            <person name="Koringa P.G."/>
            <person name="Iquebal M.A."/>
            <person name="Das S.P."/>
            <person name="Bit A."/>
            <person name="Patnaik S."/>
            <person name="Patel N."/>
            <person name="Shah T.M."/>
            <person name="Hinsu A."/>
            <person name="Jena J.K."/>
        </authorList>
    </citation>
    <scope>NUCLEOTIDE SEQUENCE</scope>
    <source>
        <strain evidence="1">CIFAMagur01</strain>
        <tissue evidence="1">Testis</tissue>
    </source>
</reference>
<dbReference type="AlphaFoldDB" id="A0A8J4TM25"/>
<proteinExistence type="predicted"/>
<evidence type="ECO:0000313" key="1">
    <source>
        <dbReference type="EMBL" id="KAF5893239.1"/>
    </source>
</evidence>
<dbReference type="EMBL" id="QNUK01000444">
    <property type="protein sequence ID" value="KAF5893239.1"/>
    <property type="molecule type" value="Genomic_DNA"/>
</dbReference>
<comment type="caution">
    <text evidence="1">The sequence shown here is derived from an EMBL/GenBank/DDBJ whole genome shotgun (WGS) entry which is preliminary data.</text>
</comment>
<keyword evidence="2" id="KW-1185">Reference proteome</keyword>
<dbReference type="Proteomes" id="UP000727407">
    <property type="component" value="Unassembled WGS sequence"/>
</dbReference>